<protein>
    <recommendedName>
        <fullName evidence="3">CTP synthase</fullName>
    </recommendedName>
</protein>
<dbReference type="EMBL" id="JAFEJS010000011">
    <property type="protein sequence ID" value="MBT1173542.1"/>
    <property type="molecule type" value="Genomic_DNA"/>
</dbReference>
<comment type="caution">
    <text evidence="1">The sequence shown here is derived from an EMBL/GenBank/DDBJ whole genome shotgun (WGS) entry which is preliminary data.</text>
</comment>
<dbReference type="Proteomes" id="UP000773064">
    <property type="component" value="Unassembled WGS sequence"/>
</dbReference>
<sequence>MRQHKVVNDLIREAESQRRCLYGADDASRRALHRRLGVGELVAPYPNVYARAEYWRGLNACQQSLHVARALHLMHLKWVFAGLTAIDAYGFDHTWRMHAGELMVADDRGRGDRTPLAQGAYTLRRVFVPAIRPVMVAGIPVTGAARSLVDCASEASFLQALPMFDSAIRRGVDMDEVRAVCRGMRADCTAVERALRYANGKCENGGESMTYGVTVLSGFAVPEFQVEFRTADRTFRVDFLWRLHDGRIIVLEYDGMRKYSDPSMAGRRSVKQVVGAQLNRDQTLRTLGVTTVLHCDYDDVVAQKPLVRMLSEVGVPWVGRPW</sequence>
<dbReference type="RefSeq" id="WP_214358793.1">
    <property type="nucleotide sequence ID" value="NZ_JAFEJS010000011.1"/>
</dbReference>
<evidence type="ECO:0008006" key="3">
    <source>
        <dbReference type="Google" id="ProtNLM"/>
    </source>
</evidence>
<gene>
    <name evidence="1" type="ORF">JS528_09365</name>
</gene>
<reference evidence="1 2" key="1">
    <citation type="journal article" date="2021" name="Environ. Microbiol.">
        <title>Genetic insights into the dark matter of the mammalian gut microbiota through targeted genome reconstruction.</title>
        <authorList>
            <person name="Lugli G.A."/>
            <person name="Alessandri G."/>
            <person name="Milani C."/>
            <person name="Viappiani A."/>
            <person name="Fontana F."/>
            <person name="Tarracchini C."/>
            <person name="Mancabelli L."/>
            <person name="Argentini C."/>
            <person name="Ruiz L."/>
            <person name="Margolles A."/>
            <person name="van Sinderen D."/>
            <person name="Turroni F."/>
            <person name="Ventura M."/>
        </authorList>
    </citation>
    <scope>NUCLEOTIDE SEQUENCE [LARGE SCALE GENOMIC DNA]</scope>
    <source>
        <strain evidence="1 2">MA2</strain>
    </source>
</reference>
<evidence type="ECO:0000313" key="1">
    <source>
        <dbReference type="EMBL" id="MBT1173542.1"/>
    </source>
</evidence>
<evidence type="ECO:0000313" key="2">
    <source>
        <dbReference type="Proteomes" id="UP000773064"/>
    </source>
</evidence>
<keyword evidence="2" id="KW-1185">Reference proteome</keyword>
<name>A0ABS5URF2_9BIFI</name>
<proteinExistence type="predicted"/>
<organism evidence="1 2">
    <name type="scientific">Bifidobacterium santillanense</name>
    <dbReference type="NCBI Taxonomy" id="2809028"/>
    <lineage>
        <taxon>Bacteria</taxon>
        <taxon>Bacillati</taxon>
        <taxon>Actinomycetota</taxon>
        <taxon>Actinomycetes</taxon>
        <taxon>Bifidobacteriales</taxon>
        <taxon>Bifidobacteriaceae</taxon>
        <taxon>Bifidobacterium</taxon>
    </lineage>
</organism>
<accession>A0ABS5URF2</accession>